<keyword evidence="2" id="KW-0812">Transmembrane</keyword>
<proteinExistence type="predicted"/>
<feature type="transmembrane region" description="Helical" evidence="2">
    <location>
        <begin position="395"/>
        <end position="413"/>
    </location>
</feature>
<dbReference type="EMBL" id="UOGL01000141">
    <property type="protein sequence ID" value="VAX37815.1"/>
    <property type="molecule type" value="Genomic_DNA"/>
</dbReference>
<evidence type="ECO:0000256" key="1">
    <source>
        <dbReference type="SAM" id="MobiDB-lite"/>
    </source>
</evidence>
<name>A0A3B1DZ57_9ZZZZ</name>
<feature type="transmembrane region" description="Helical" evidence="2">
    <location>
        <begin position="12"/>
        <end position="31"/>
    </location>
</feature>
<feature type="transmembrane region" description="Helical" evidence="2">
    <location>
        <begin position="291"/>
        <end position="311"/>
    </location>
</feature>
<organism evidence="3">
    <name type="scientific">hydrothermal vent metagenome</name>
    <dbReference type="NCBI Taxonomy" id="652676"/>
    <lineage>
        <taxon>unclassified sequences</taxon>
        <taxon>metagenomes</taxon>
        <taxon>ecological metagenomes</taxon>
    </lineage>
</organism>
<feature type="transmembrane region" description="Helical" evidence="2">
    <location>
        <begin position="182"/>
        <end position="205"/>
    </location>
</feature>
<keyword evidence="2" id="KW-0472">Membrane</keyword>
<dbReference type="AlphaFoldDB" id="A0A3B1DZ57"/>
<evidence type="ECO:0000313" key="3">
    <source>
        <dbReference type="EMBL" id="VAX37815.1"/>
    </source>
</evidence>
<feature type="compositionally biased region" description="Polar residues" evidence="1">
    <location>
        <begin position="441"/>
        <end position="453"/>
    </location>
</feature>
<feature type="transmembrane region" description="Helical" evidence="2">
    <location>
        <begin position="52"/>
        <end position="74"/>
    </location>
</feature>
<feature type="transmembrane region" description="Helical" evidence="2">
    <location>
        <begin position="256"/>
        <end position="279"/>
    </location>
</feature>
<reference evidence="3" key="1">
    <citation type="submission" date="2018-06" db="EMBL/GenBank/DDBJ databases">
        <authorList>
            <person name="Zhirakovskaya E."/>
        </authorList>
    </citation>
    <scope>NUCLEOTIDE SEQUENCE</scope>
</reference>
<feature type="region of interest" description="Disordered" evidence="1">
    <location>
        <begin position="430"/>
        <end position="453"/>
    </location>
</feature>
<gene>
    <name evidence="3" type="ORF">MNBD_PLANCTO02-3086</name>
</gene>
<feature type="transmembrane region" description="Helical" evidence="2">
    <location>
        <begin position="94"/>
        <end position="113"/>
    </location>
</feature>
<protein>
    <submittedName>
        <fullName evidence="3">Uncharacterized protein</fullName>
    </submittedName>
</protein>
<evidence type="ECO:0000256" key="2">
    <source>
        <dbReference type="SAM" id="Phobius"/>
    </source>
</evidence>
<sequence length="453" mass="50425">MDGVLPFYQVEAATWFYLSFLLTVTVFFRFSRFWSLRNLDLALLLSISPGLLFVRQGSAIGYAWLFAVSGLFLVRLFSDSYFCRRPRVEQNLNSYGLIFLCIVTFIFLMMKVVQLDVDAQTAQTLSKANQLVNREDDTANRSPEIKQLESGPAASVLAVPASGMAQAITNAQKTSANNSRSVLIVAAKILTIASHLAVVLALIWVGRYHFNDPHSGIAMATLYLLIPGTAYDVTKVNHVLPAALILWAFAAYRKPIIAGGLMGFACGTLFFPIFLLPLWMTFYGRKEALRFGAALIVVGAVLAGSLTLTSIDAEAFRQQLGGAIDWSVVSFKTDIANGFWTTYEDAYRIPVFVLFLLMLVILSVFPRKKNLEHLIANSTAIVVGTQFWYPQAGGVYLLWYLPLLLVVMFRPRLQQMSPLRKIEISASINDKQPANDKEQKSSATHSVSHSFFW</sequence>
<keyword evidence="2" id="KW-1133">Transmembrane helix</keyword>
<feature type="transmembrane region" description="Helical" evidence="2">
    <location>
        <begin position="346"/>
        <end position="364"/>
    </location>
</feature>
<accession>A0A3B1DZ57</accession>